<dbReference type="Pfam" id="PF00094">
    <property type="entry name" value="VWD"/>
    <property type="match status" value="1"/>
</dbReference>
<evidence type="ECO:0000256" key="1">
    <source>
        <dbReference type="SAM" id="MobiDB-lite"/>
    </source>
</evidence>
<dbReference type="Proteomes" id="UP000324222">
    <property type="component" value="Unassembled WGS sequence"/>
</dbReference>
<protein>
    <recommendedName>
        <fullName evidence="2">VWFD domain-containing protein</fullName>
    </recommendedName>
</protein>
<sequence length="630" mass="71335">MRYPLEQSRRASAITSFQATLEVTRDPTYNQYKMTWETEETVSYTKVVVARNPHGGNGLVQYRRHVKSIPKSEIEYLLEGNYRRVANEVAMPNRMKRDLEEAIHWLVNKEGPRLLVEAEGLTKAYWARTRYLLTWPVYGEAMVFGWDQGITWDGRQVTPLLTDACRHLLVLLTHAATPTAITLHVEDLDSRPREVLTFFSGNNVVTLDSLLKVCSLLKMTYNGKHIRQPLLETGDLTLRWSRNDASVTSTVGLSLECQLDQPLCRLVVSDQHFAATVGLLGVFDYDNSSDYMTSRWEMPATEEEWVQSWRVGTPGQCASQLPESHISPPHGHHCTDLFQSSCLLEETREEGTEGLRREVVIITDFECWNDPQDLITALSRNTKRPNKVMIRYIGRGPPSEGPFQNVAETVVDNGALPIETILNSALFDFSERALKTIVLFDCQHPRCEVSSAASQTVKARETLLSLGVQLHVITMDALTIMGRQSLSRRAARQLIGKRSTGLKPGAGTVWGGVQGEEWTDNLGFYCKRLPKQTDGSVFSLRNIKMEKKHHRRILQQLVALRVEAGRAADYLGCRVCKCGVPCTLCHPPPPLVYLNSERGDDNDEDVDYEEEDNLSLRSQGRMRHKSRRRP</sequence>
<evidence type="ECO:0000313" key="4">
    <source>
        <dbReference type="Proteomes" id="UP000324222"/>
    </source>
</evidence>
<reference evidence="3 4" key="1">
    <citation type="submission" date="2019-05" db="EMBL/GenBank/DDBJ databases">
        <title>Another draft genome of Portunus trituberculatus and its Hox gene families provides insights of decapod evolution.</title>
        <authorList>
            <person name="Jeong J.-H."/>
            <person name="Song I."/>
            <person name="Kim S."/>
            <person name="Choi T."/>
            <person name="Kim D."/>
            <person name="Ryu S."/>
            <person name="Kim W."/>
        </authorList>
    </citation>
    <scope>NUCLEOTIDE SEQUENCE [LARGE SCALE GENOMIC DNA]</scope>
    <source>
        <tissue evidence="3">Muscle</tissue>
    </source>
</reference>
<keyword evidence="4" id="KW-1185">Reference proteome</keyword>
<evidence type="ECO:0000313" key="3">
    <source>
        <dbReference type="EMBL" id="MPC12991.1"/>
    </source>
</evidence>
<feature type="compositionally biased region" description="Acidic residues" evidence="1">
    <location>
        <begin position="600"/>
        <end position="613"/>
    </location>
</feature>
<evidence type="ECO:0000259" key="2">
    <source>
        <dbReference type="PROSITE" id="PS51233"/>
    </source>
</evidence>
<feature type="domain" description="VWFD" evidence="2">
    <location>
        <begin position="139"/>
        <end position="318"/>
    </location>
</feature>
<comment type="caution">
    <text evidence="3">The sequence shown here is derived from an EMBL/GenBank/DDBJ whole genome shotgun (WGS) entry which is preliminary data.</text>
</comment>
<gene>
    <name evidence="3" type="ORF">E2C01_005709</name>
</gene>
<feature type="compositionally biased region" description="Basic residues" evidence="1">
    <location>
        <begin position="620"/>
        <end position="630"/>
    </location>
</feature>
<accession>A0A5B7CVR1</accession>
<feature type="region of interest" description="Disordered" evidence="1">
    <location>
        <begin position="596"/>
        <end position="630"/>
    </location>
</feature>
<organism evidence="3 4">
    <name type="scientific">Portunus trituberculatus</name>
    <name type="common">Swimming crab</name>
    <name type="synonym">Neptunus trituberculatus</name>
    <dbReference type="NCBI Taxonomy" id="210409"/>
    <lineage>
        <taxon>Eukaryota</taxon>
        <taxon>Metazoa</taxon>
        <taxon>Ecdysozoa</taxon>
        <taxon>Arthropoda</taxon>
        <taxon>Crustacea</taxon>
        <taxon>Multicrustacea</taxon>
        <taxon>Malacostraca</taxon>
        <taxon>Eumalacostraca</taxon>
        <taxon>Eucarida</taxon>
        <taxon>Decapoda</taxon>
        <taxon>Pleocyemata</taxon>
        <taxon>Brachyura</taxon>
        <taxon>Eubrachyura</taxon>
        <taxon>Portunoidea</taxon>
        <taxon>Portunidae</taxon>
        <taxon>Portuninae</taxon>
        <taxon>Portunus</taxon>
    </lineage>
</organism>
<dbReference type="InterPro" id="IPR001846">
    <property type="entry name" value="VWF_type-D"/>
</dbReference>
<dbReference type="AlphaFoldDB" id="A0A5B7CVR1"/>
<dbReference type="OrthoDB" id="6366165at2759"/>
<proteinExistence type="predicted"/>
<dbReference type="EMBL" id="VSRR010000250">
    <property type="protein sequence ID" value="MPC12991.1"/>
    <property type="molecule type" value="Genomic_DNA"/>
</dbReference>
<dbReference type="PROSITE" id="PS51233">
    <property type="entry name" value="VWFD"/>
    <property type="match status" value="1"/>
</dbReference>
<name>A0A5B7CVR1_PORTR</name>